<reference evidence="1" key="1">
    <citation type="submission" date="2021-01" db="EMBL/GenBank/DDBJ databases">
        <title>Draft genome of Pantoea agglomerans Eh 335.</title>
        <authorList>
            <person name="Emsley S.A."/>
            <person name="Oline D.K."/>
            <person name="Saw J.H."/>
            <person name="Ushijima B."/>
            <person name="Videau P."/>
            <person name="Koyack M.J."/>
        </authorList>
    </citation>
    <scope>NUCLEOTIDE SEQUENCE</scope>
    <source>
        <strain evidence="1">Eh 335</strain>
    </source>
</reference>
<dbReference type="EMBL" id="JAEOXF010000021">
    <property type="protein sequence ID" value="MBK4727932.1"/>
    <property type="molecule type" value="Genomic_DNA"/>
</dbReference>
<dbReference type="Proteomes" id="UP000633731">
    <property type="component" value="Unassembled WGS sequence"/>
</dbReference>
<organism evidence="1 2">
    <name type="scientific">Enterobacter agglomerans</name>
    <name type="common">Erwinia herbicola</name>
    <name type="synonym">Pantoea agglomerans</name>
    <dbReference type="NCBI Taxonomy" id="549"/>
    <lineage>
        <taxon>Bacteria</taxon>
        <taxon>Pseudomonadati</taxon>
        <taxon>Pseudomonadota</taxon>
        <taxon>Gammaproteobacteria</taxon>
        <taxon>Enterobacterales</taxon>
        <taxon>Erwiniaceae</taxon>
        <taxon>Pantoea</taxon>
        <taxon>Pantoea agglomerans group</taxon>
    </lineage>
</organism>
<name>A0ACC5RT77_ENTAG</name>
<evidence type="ECO:0000313" key="1">
    <source>
        <dbReference type="EMBL" id="MBK4727932.1"/>
    </source>
</evidence>
<protein>
    <submittedName>
        <fullName evidence="1">DUF943 family protein</fullName>
    </submittedName>
</protein>
<sequence>MINSKIKTSRQRFEKIVPATVILVAALIILYFFLRPVKIVSTVREWNEGYFFVDNFPMTAKARIAWWQDNKELLKEKYNMPFIGSDKRWMVLIGEAGEGFQFRPKTDKADDYLCFDSLKPGANCAEKKWLLWISHYNQTDTSFLTGDSKYIQRGDNAKIKRVAD</sequence>
<evidence type="ECO:0000313" key="2">
    <source>
        <dbReference type="Proteomes" id="UP000633731"/>
    </source>
</evidence>
<keyword evidence="2" id="KW-1185">Reference proteome</keyword>
<proteinExistence type="predicted"/>
<gene>
    <name evidence="1" type="ORF">JJL49_22160</name>
</gene>
<comment type="caution">
    <text evidence="1">The sequence shown here is derived from an EMBL/GenBank/DDBJ whole genome shotgun (WGS) entry which is preliminary data.</text>
</comment>
<accession>A0ACC5RT77</accession>